<dbReference type="AlphaFoldDB" id="A0A8S1Y7R2"/>
<dbReference type="OrthoDB" id="320200at2759"/>
<comment type="caution">
    <text evidence="2">The sequence shown here is derived from an EMBL/GenBank/DDBJ whole genome shotgun (WGS) entry which is preliminary data.</text>
</comment>
<sequence>MHKITLKFLDQSIEQKYQLEHQSPRRRTHLKIFLFFFIVLQTIKLTIALIMQNYAVIYPSLGMIGFTALSKFFNIEKEYHQRALIMYINICFSIYVIFFDPLLDTPTMYFRGAHQMAINIINILGMEFLDSTMTIFLLYSLRILHLVQNSPSIDITTIILGLGANLSLIIIVYLYHKAIRSQFLLTKMDQRWENILKQILHNQKFILMNYQIEKLQFQSITSTFSPTIQSQVEVMKFLREAKVQNDTLEQCLFYKLQEFSQKYLEIVNDSVHVRFDKQILQVDISIFFGNQPTILIQTSQSKQNIQNQEARKVSQLYLKLLTVFINIIKKDIPFNYNQFHNLANKIQLQDKITQMWNKQMISKTLSLKKSLSKIQPFCNPKSTIQLVGSDLFLNTIPKIFNLLLACIIDSSTSELIIIKGETIENQLKIIKIQGKFNIRKLNQFTLKIKSYMLLICKEIRAEQLCINLELNEEILQPYNNNIMPQLHFHYSKKKRTQLINIE</sequence>
<evidence type="ECO:0008006" key="4">
    <source>
        <dbReference type="Google" id="ProtNLM"/>
    </source>
</evidence>
<evidence type="ECO:0000313" key="2">
    <source>
        <dbReference type="EMBL" id="CAD8209218.1"/>
    </source>
</evidence>
<gene>
    <name evidence="2" type="ORF">POCTA_138.1.T1460105</name>
</gene>
<organism evidence="2 3">
    <name type="scientific">Paramecium octaurelia</name>
    <dbReference type="NCBI Taxonomy" id="43137"/>
    <lineage>
        <taxon>Eukaryota</taxon>
        <taxon>Sar</taxon>
        <taxon>Alveolata</taxon>
        <taxon>Ciliophora</taxon>
        <taxon>Intramacronucleata</taxon>
        <taxon>Oligohymenophorea</taxon>
        <taxon>Peniculida</taxon>
        <taxon>Parameciidae</taxon>
        <taxon>Paramecium</taxon>
    </lineage>
</organism>
<feature type="transmembrane region" description="Helical" evidence="1">
    <location>
        <begin position="115"/>
        <end position="141"/>
    </location>
</feature>
<protein>
    <recommendedName>
        <fullName evidence="4">Transmembrane protein</fullName>
    </recommendedName>
</protein>
<name>A0A8S1Y7R2_PAROT</name>
<dbReference type="Proteomes" id="UP000683925">
    <property type="component" value="Unassembled WGS sequence"/>
</dbReference>
<evidence type="ECO:0000256" key="1">
    <source>
        <dbReference type="SAM" id="Phobius"/>
    </source>
</evidence>
<proteinExistence type="predicted"/>
<keyword evidence="1" id="KW-0812">Transmembrane</keyword>
<dbReference type="OMA" id="WNKQMIS"/>
<feature type="transmembrane region" description="Helical" evidence="1">
    <location>
        <begin position="153"/>
        <end position="175"/>
    </location>
</feature>
<keyword evidence="1" id="KW-1133">Transmembrane helix</keyword>
<feature type="transmembrane region" description="Helical" evidence="1">
    <location>
        <begin position="85"/>
        <end position="103"/>
    </location>
</feature>
<accession>A0A8S1Y7R2</accession>
<keyword evidence="1" id="KW-0472">Membrane</keyword>
<feature type="transmembrane region" description="Helical" evidence="1">
    <location>
        <begin position="32"/>
        <end position="50"/>
    </location>
</feature>
<feature type="transmembrane region" description="Helical" evidence="1">
    <location>
        <begin position="56"/>
        <end position="73"/>
    </location>
</feature>
<dbReference type="EMBL" id="CAJJDP010000148">
    <property type="protein sequence ID" value="CAD8209218.1"/>
    <property type="molecule type" value="Genomic_DNA"/>
</dbReference>
<reference evidence="2" key="1">
    <citation type="submission" date="2021-01" db="EMBL/GenBank/DDBJ databases">
        <authorList>
            <consortium name="Genoscope - CEA"/>
            <person name="William W."/>
        </authorList>
    </citation>
    <scope>NUCLEOTIDE SEQUENCE</scope>
</reference>
<keyword evidence="3" id="KW-1185">Reference proteome</keyword>
<evidence type="ECO:0000313" key="3">
    <source>
        <dbReference type="Proteomes" id="UP000683925"/>
    </source>
</evidence>